<protein>
    <submittedName>
        <fullName evidence="1">Uncharacterized protein</fullName>
    </submittedName>
</protein>
<organism evidence="1 2">
    <name type="scientific">Caerostris darwini</name>
    <dbReference type="NCBI Taxonomy" id="1538125"/>
    <lineage>
        <taxon>Eukaryota</taxon>
        <taxon>Metazoa</taxon>
        <taxon>Ecdysozoa</taxon>
        <taxon>Arthropoda</taxon>
        <taxon>Chelicerata</taxon>
        <taxon>Arachnida</taxon>
        <taxon>Araneae</taxon>
        <taxon>Araneomorphae</taxon>
        <taxon>Entelegynae</taxon>
        <taxon>Araneoidea</taxon>
        <taxon>Araneidae</taxon>
        <taxon>Caerostris</taxon>
    </lineage>
</organism>
<dbReference type="Proteomes" id="UP001054837">
    <property type="component" value="Unassembled WGS sequence"/>
</dbReference>
<keyword evidence="2" id="KW-1185">Reference proteome</keyword>
<reference evidence="1 2" key="1">
    <citation type="submission" date="2021-06" db="EMBL/GenBank/DDBJ databases">
        <title>Caerostris darwini draft genome.</title>
        <authorList>
            <person name="Kono N."/>
            <person name="Arakawa K."/>
        </authorList>
    </citation>
    <scope>NUCLEOTIDE SEQUENCE [LARGE SCALE GENOMIC DNA]</scope>
</reference>
<gene>
    <name evidence="1" type="ORF">CDAR_376111</name>
</gene>
<dbReference type="EMBL" id="BPLQ01013015">
    <property type="protein sequence ID" value="GIY69147.1"/>
    <property type="molecule type" value="Genomic_DNA"/>
</dbReference>
<accession>A0AAV4VG91</accession>
<name>A0AAV4VG91_9ARAC</name>
<dbReference type="AlphaFoldDB" id="A0AAV4VG91"/>
<proteinExistence type="predicted"/>
<evidence type="ECO:0000313" key="2">
    <source>
        <dbReference type="Proteomes" id="UP001054837"/>
    </source>
</evidence>
<comment type="caution">
    <text evidence="1">The sequence shown here is derived from an EMBL/GenBank/DDBJ whole genome shotgun (WGS) entry which is preliminary data.</text>
</comment>
<evidence type="ECO:0000313" key="1">
    <source>
        <dbReference type="EMBL" id="GIY69147.1"/>
    </source>
</evidence>
<sequence length="151" mass="17129">MIENKNNLFHSFGVNSKQQNSKNRRSELSTRLYSPKVRLGIRQWFSTETEILTGKIMSPHITNDDRAVYLLGRRRGDGLYGSVWGHRERHVDGAWLHAWNGESGSSRLGGPRCRLPDVSLGRSSFLSRHRSLMSCCQAGEIQLLGHGPGRW</sequence>